<dbReference type="WBParaSite" id="nRc.2.0.1.t35708-RA">
    <property type="protein sequence ID" value="nRc.2.0.1.t35708-RA"/>
    <property type="gene ID" value="nRc.2.0.1.g35708"/>
</dbReference>
<accession>A0A915KAA8</accession>
<evidence type="ECO:0000313" key="2">
    <source>
        <dbReference type="Proteomes" id="UP000887565"/>
    </source>
</evidence>
<dbReference type="AlphaFoldDB" id="A0A915KAA8"/>
<name>A0A915KAA8_ROMCU</name>
<protein>
    <submittedName>
        <fullName evidence="3">Uncharacterized protein</fullName>
    </submittedName>
</protein>
<keyword evidence="2" id="KW-1185">Reference proteome</keyword>
<feature type="region of interest" description="Disordered" evidence="1">
    <location>
        <begin position="1"/>
        <end position="36"/>
    </location>
</feature>
<dbReference type="Proteomes" id="UP000887565">
    <property type="component" value="Unplaced"/>
</dbReference>
<reference evidence="3" key="1">
    <citation type="submission" date="2022-11" db="UniProtKB">
        <authorList>
            <consortium name="WormBaseParasite"/>
        </authorList>
    </citation>
    <scope>IDENTIFICATION</scope>
</reference>
<evidence type="ECO:0000313" key="3">
    <source>
        <dbReference type="WBParaSite" id="nRc.2.0.1.t35708-RA"/>
    </source>
</evidence>
<organism evidence="2 3">
    <name type="scientific">Romanomermis culicivorax</name>
    <name type="common">Nematode worm</name>
    <dbReference type="NCBI Taxonomy" id="13658"/>
    <lineage>
        <taxon>Eukaryota</taxon>
        <taxon>Metazoa</taxon>
        <taxon>Ecdysozoa</taxon>
        <taxon>Nematoda</taxon>
        <taxon>Enoplea</taxon>
        <taxon>Dorylaimia</taxon>
        <taxon>Mermithida</taxon>
        <taxon>Mermithoidea</taxon>
        <taxon>Mermithidae</taxon>
        <taxon>Romanomermis</taxon>
    </lineage>
</organism>
<sequence>MVKSSMMTTKIRRKKQSSIESFKDNGCSETEVPDIGSSMPNIGASVAVSSDVGGGGVNVSSLFDETVRREPAVSTENVERLGDAANHSDYYSVSGSHGVRHHICAIPRINTTRSMDEQSMERKRSLPSRCYVNGCTVNCHLNNDIRNKNSPFKSPTMTGIGNNGAYCEHVAGNGSAGASNSKRRRTLSNDKLLSNGGLHMIARTALDDKFSPKTARAFLLYG</sequence>
<proteinExistence type="predicted"/>
<evidence type="ECO:0000256" key="1">
    <source>
        <dbReference type="SAM" id="MobiDB-lite"/>
    </source>
</evidence>